<evidence type="ECO:0000313" key="2">
    <source>
        <dbReference type="Proteomes" id="UP000503440"/>
    </source>
</evidence>
<accession>A0A6C0Y7R8</accession>
<dbReference type="AlphaFoldDB" id="A0A6C0Y7R8"/>
<dbReference type="Proteomes" id="UP000503440">
    <property type="component" value="Plasmid pB18-1"/>
</dbReference>
<organism evidence="1 2">
    <name type="scientific">Acinetobacter indicus</name>
    <dbReference type="NCBI Taxonomy" id="756892"/>
    <lineage>
        <taxon>Bacteria</taxon>
        <taxon>Pseudomonadati</taxon>
        <taxon>Pseudomonadota</taxon>
        <taxon>Gammaproteobacteria</taxon>
        <taxon>Moraxellales</taxon>
        <taxon>Moraxellaceae</taxon>
        <taxon>Acinetobacter</taxon>
    </lineage>
</organism>
<gene>
    <name evidence="1" type="ORF">FSC09_16100</name>
</gene>
<evidence type="ECO:0000313" key="1">
    <source>
        <dbReference type="EMBL" id="QIC71912.1"/>
    </source>
</evidence>
<geneLocation type="plasmid" evidence="2">
    <name>pb18-1</name>
</geneLocation>
<dbReference type="EMBL" id="CP044456">
    <property type="protein sequence ID" value="QIC71912.1"/>
    <property type="molecule type" value="Genomic_DNA"/>
</dbReference>
<sequence length="117" mass="13680">MVTYSIAPDESIKNPTVDQVISNCIHVDSSNEARLYREAYIDWHKKRSQLRTTESDLVDRNDTHWDYISAKITRSNLLGFVKRTVTDKARRKRLIELFDLNTVPVKPVHFKRQVHAA</sequence>
<keyword evidence="1" id="KW-0614">Plasmid</keyword>
<name>A0A6C0Y7R8_9GAMM</name>
<reference evidence="1 2" key="1">
    <citation type="submission" date="2019-09" db="EMBL/GenBank/DDBJ databases">
        <title>Non-baumannii Acinetobacter spp. carrying blaNDM-1 isolated in China.</title>
        <authorList>
            <person name="Cui C."/>
            <person name="Chen C."/>
            <person name="Sun J."/>
            <person name="Liu Y."/>
        </authorList>
    </citation>
    <scope>NUCLEOTIDE SEQUENCE [LARGE SCALE GENOMIC DNA]</scope>
    <source>
        <strain evidence="1 2">B18</strain>
        <plasmid evidence="2">pb18-1</plasmid>
    </source>
</reference>
<protein>
    <submittedName>
        <fullName evidence="1">Uncharacterized protein</fullName>
    </submittedName>
</protein>
<dbReference type="RefSeq" id="WP_163146572.1">
    <property type="nucleotide sequence ID" value="NZ_CP044456.1"/>
</dbReference>
<proteinExistence type="predicted"/>